<gene>
    <name evidence="1" type="ORF">EYC84_010905</name>
</gene>
<proteinExistence type="predicted"/>
<organism evidence="1 2">
    <name type="scientific">Monilinia fructicola</name>
    <name type="common">Brown rot fungus</name>
    <name type="synonym">Ciboria fructicola</name>
    <dbReference type="NCBI Taxonomy" id="38448"/>
    <lineage>
        <taxon>Eukaryota</taxon>
        <taxon>Fungi</taxon>
        <taxon>Dikarya</taxon>
        <taxon>Ascomycota</taxon>
        <taxon>Pezizomycotina</taxon>
        <taxon>Leotiomycetes</taxon>
        <taxon>Helotiales</taxon>
        <taxon>Sclerotiniaceae</taxon>
        <taxon>Monilinia</taxon>
    </lineage>
</organism>
<protein>
    <submittedName>
        <fullName evidence="1">Uncharacterized protein</fullName>
    </submittedName>
</protein>
<dbReference type="Proteomes" id="UP000322873">
    <property type="component" value="Unassembled WGS sequence"/>
</dbReference>
<accession>A0A5M9J9Y3</accession>
<comment type="caution">
    <text evidence="1">The sequence shown here is derived from an EMBL/GenBank/DDBJ whole genome shotgun (WGS) entry which is preliminary data.</text>
</comment>
<sequence>MATSKTPAQIVQLLTKLPAYGVPYQVPSGTMAMFQDPNYTGSRSDVRIAEYMPNKRHVVPDSQYDRTSNILWNLPIGTVITLIGCWAPGEEGKKIVDLSYGNTCLDLVGTGTTKGCELWTSGITDDVSFFMWRNVDLT</sequence>
<dbReference type="AlphaFoldDB" id="A0A5M9J9Y3"/>
<dbReference type="EMBL" id="VICG01000014">
    <property type="protein sequence ID" value="KAA8565163.1"/>
    <property type="molecule type" value="Genomic_DNA"/>
</dbReference>
<reference evidence="1 2" key="1">
    <citation type="submission" date="2019-06" db="EMBL/GenBank/DDBJ databases">
        <title>Genome Sequence of the Brown Rot Fungal Pathogen Monilinia fructicola.</title>
        <authorList>
            <person name="De Miccolis Angelini R.M."/>
            <person name="Landi L."/>
            <person name="Abate D."/>
            <person name="Pollastro S."/>
            <person name="Romanazzi G."/>
            <person name="Faretra F."/>
        </authorList>
    </citation>
    <scope>NUCLEOTIDE SEQUENCE [LARGE SCALE GENOMIC DNA]</scope>
    <source>
        <strain evidence="1 2">Mfrc123</strain>
    </source>
</reference>
<name>A0A5M9J9Y3_MONFR</name>
<keyword evidence="2" id="KW-1185">Reference proteome</keyword>
<dbReference type="VEuPathDB" id="FungiDB:MFRU_008g00540"/>
<evidence type="ECO:0000313" key="2">
    <source>
        <dbReference type="Proteomes" id="UP000322873"/>
    </source>
</evidence>
<evidence type="ECO:0000313" key="1">
    <source>
        <dbReference type="EMBL" id="KAA8565163.1"/>
    </source>
</evidence>